<name>A0A2D4NEF6_9SAUR</name>
<organism evidence="1">
    <name type="scientific">Micrurus spixii</name>
    <name type="common">Amazon coral snake</name>
    <dbReference type="NCBI Taxonomy" id="129469"/>
    <lineage>
        <taxon>Eukaryota</taxon>
        <taxon>Metazoa</taxon>
        <taxon>Chordata</taxon>
        <taxon>Craniata</taxon>
        <taxon>Vertebrata</taxon>
        <taxon>Euteleostomi</taxon>
        <taxon>Lepidosauria</taxon>
        <taxon>Squamata</taxon>
        <taxon>Bifurcata</taxon>
        <taxon>Unidentata</taxon>
        <taxon>Episquamata</taxon>
        <taxon>Toxicofera</taxon>
        <taxon>Serpentes</taxon>
        <taxon>Colubroidea</taxon>
        <taxon>Elapidae</taxon>
        <taxon>Elapinae</taxon>
        <taxon>Micrurus</taxon>
    </lineage>
</organism>
<reference evidence="1" key="1">
    <citation type="submission" date="2017-07" db="EMBL/GenBank/DDBJ databases">
        <authorList>
            <person name="Mikheyev A."/>
            <person name="Grau M."/>
        </authorList>
    </citation>
    <scope>NUCLEOTIDE SEQUENCE</scope>
    <source>
        <tissue evidence="1">Venom_gland</tissue>
    </source>
</reference>
<sequence length="105" mass="11976">MFEIASCPGVGKQVCRAKRKSSSKFYHCYNFAKCLSRFPKDALQLTIGRISCRFAQDCTRFRSKEPPTLIKLVAHSLHSHEKKHLLELLCLYIWSGIPKLSSSSD</sequence>
<proteinExistence type="predicted"/>
<dbReference type="AlphaFoldDB" id="A0A2D4NEF6"/>
<protein>
    <submittedName>
        <fullName evidence="1">Uncharacterized protein</fullName>
    </submittedName>
</protein>
<reference evidence="1" key="2">
    <citation type="submission" date="2017-11" db="EMBL/GenBank/DDBJ databases">
        <title>Coralsnake Venomics: Analyses of Venom Gland Transcriptomes and Proteomes of Six Brazilian Taxa.</title>
        <authorList>
            <person name="Aird S.D."/>
            <person name="Jorge da Silva N."/>
            <person name="Qiu L."/>
            <person name="Villar-Briones A."/>
            <person name="Aparecida-Saddi V."/>
            <person name="Campos-Telles M.P."/>
            <person name="Grau M."/>
            <person name="Mikheyev A.S."/>
        </authorList>
    </citation>
    <scope>NUCLEOTIDE SEQUENCE</scope>
    <source>
        <tissue evidence="1">Venom_gland</tissue>
    </source>
</reference>
<dbReference type="EMBL" id="IACM01179623">
    <property type="protein sequence ID" value="LAB44090.1"/>
    <property type="molecule type" value="Transcribed_RNA"/>
</dbReference>
<evidence type="ECO:0000313" key="1">
    <source>
        <dbReference type="EMBL" id="LAB44090.1"/>
    </source>
</evidence>
<accession>A0A2D4NEF6</accession>